<sequence>MDQQQPEVVIKVVNSGPYQVKGPVKLVDHEGREYEVPQRRSVLLCRCGQSQDKPFCDGAHTRTGFTAEASAERPAT</sequence>
<dbReference type="Proteomes" id="UP000268727">
    <property type="component" value="Unassembled WGS sequence"/>
</dbReference>
<keyword evidence="2" id="KW-0479">Metal-binding</keyword>
<comment type="caution">
    <text evidence="6">The sequence shown here is derived from an EMBL/GenBank/DDBJ whole genome shotgun (WGS) entry which is preliminary data.</text>
</comment>
<evidence type="ECO:0000313" key="6">
    <source>
        <dbReference type="EMBL" id="ROP37260.1"/>
    </source>
</evidence>
<feature type="domain" description="Iron-binding zinc finger CDGSH type" evidence="5">
    <location>
        <begin position="25"/>
        <end position="66"/>
    </location>
</feature>
<dbReference type="Pfam" id="PF09360">
    <property type="entry name" value="zf-CDGSH"/>
    <property type="match status" value="1"/>
</dbReference>
<organism evidence="6 7">
    <name type="scientific">Saccharothrix texasensis</name>
    <dbReference type="NCBI Taxonomy" id="103734"/>
    <lineage>
        <taxon>Bacteria</taxon>
        <taxon>Bacillati</taxon>
        <taxon>Actinomycetota</taxon>
        <taxon>Actinomycetes</taxon>
        <taxon>Pseudonocardiales</taxon>
        <taxon>Pseudonocardiaceae</taxon>
        <taxon>Saccharothrix</taxon>
    </lineage>
</organism>
<keyword evidence="7" id="KW-1185">Reference proteome</keyword>
<name>A0A3N1H417_9PSEU</name>
<dbReference type="GO" id="GO:0005737">
    <property type="term" value="C:cytoplasm"/>
    <property type="evidence" value="ECO:0007669"/>
    <property type="project" value="UniProtKB-ARBA"/>
</dbReference>
<dbReference type="InterPro" id="IPR042216">
    <property type="entry name" value="MitoNEET_CISD"/>
</dbReference>
<dbReference type="SMART" id="SM00704">
    <property type="entry name" value="ZnF_CDGSH"/>
    <property type="match status" value="1"/>
</dbReference>
<evidence type="ECO:0000256" key="3">
    <source>
        <dbReference type="ARBA" id="ARBA00023004"/>
    </source>
</evidence>
<dbReference type="RefSeq" id="WP_123743086.1">
    <property type="nucleotide sequence ID" value="NZ_RJKM01000001.1"/>
</dbReference>
<accession>A0A3N1H417</accession>
<reference evidence="6 7" key="1">
    <citation type="submission" date="2018-11" db="EMBL/GenBank/DDBJ databases">
        <title>Sequencing the genomes of 1000 actinobacteria strains.</title>
        <authorList>
            <person name="Klenk H.-P."/>
        </authorList>
    </citation>
    <scope>NUCLEOTIDE SEQUENCE [LARGE SCALE GENOMIC DNA]</scope>
    <source>
        <strain evidence="6 7">DSM 44231</strain>
    </source>
</reference>
<dbReference type="AlphaFoldDB" id="A0A3N1H417"/>
<keyword evidence="1" id="KW-0001">2Fe-2S</keyword>
<evidence type="ECO:0000256" key="4">
    <source>
        <dbReference type="ARBA" id="ARBA00023014"/>
    </source>
</evidence>
<proteinExistence type="predicted"/>
<keyword evidence="4" id="KW-0411">Iron-sulfur</keyword>
<evidence type="ECO:0000256" key="1">
    <source>
        <dbReference type="ARBA" id="ARBA00022714"/>
    </source>
</evidence>
<dbReference type="GO" id="GO:0051537">
    <property type="term" value="F:2 iron, 2 sulfur cluster binding"/>
    <property type="evidence" value="ECO:0007669"/>
    <property type="project" value="UniProtKB-KW"/>
</dbReference>
<evidence type="ECO:0000313" key="7">
    <source>
        <dbReference type="Proteomes" id="UP000268727"/>
    </source>
</evidence>
<gene>
    <name evidence="6" type="ORF">EDD40_2562</name>
</gene>
<dbReference type="OrthoDB" id="9800162at2"/>
<dbReference type="InterPro" id="IPR018967">
    <property type="entry name" value="FeS-contain_CDGSH-typ"/>
</dbReference>
<evidence type="ECO:0000259" key="5">
    <source>
        <dbReference type="SMART" id="SM00704"/>
    </source>
</evidence>
<dbReference type="EMBL" id="RJKM01000001">
    <property type="protein sequence ID" value="ROP37260.1"/>
    <property type="molecule type" value="Genomic_DNA"/>
</dbReference>
<protein>
    <submittedName>
        <fullName evidence="6">CDGSH-type Zn-finger protein</fullName>
    </submittedName>
</protein>
<dbReference type="Gene3D" id="3.40.5.90">
    <property type="entry name" value="CDGSH iron-sulfur domain, mitoNEET-type"/>
    <property type="match status" value="1"/>
</dbReference>
<evidence type="ECO:0000256" key="2">
    <source>
        <dbReference type="ARBA" id="ARBA00022723"/>
    </source>
</evidence>
<dbReference type="GO" id="GO:0046872">
    <property type="term" value="F:metal ion binding"/>
    <property type="evidence" value="ECO:0007669"/>
    <property type="project" value="UniProtKB-KW"/>
</dbReference>
<keyword evidence="3" id="KW-0408">Iron</keyword>